<accession>A0A382KFK4</accession>
<dbReference type="InterPro" id="IPR050270">
    <property type="entry name" value="DegV_domain_contain"/>
</dbReference>
<proteinExistence type="predicted"/>
<dbReference type="PANTHER" id="PTHR33434:SF2">
    <property type="entry name" value="FATTY ACID-BINDING PROTEIN TM_1468"/>
    <property type="match status" value="1"/>
</dbReference>
<dbReference type="Gene3D" id="1.25.40.340">
    <property type="match status" value="1"/>
</dbReference>
<dbReference type="GO" id="GO:0004371">
    <property type="term" value="F:glycerone kinase activity"/>
    <property type="evidence" value="ECO:0007669"/>
    <property type="project" value="InterPro"/>
</dbReference>
<dbReference type="GO" id="GO:0006071">
    <property type="term" value="P:glycerol metabolic process"/>
    <property type="evidence" value="ECO:0007669"/>
    <property type="project" value="InterPro"/>
</dbReference>
<dbReference type="AlphaFoldDB" id="A0A382KFK4"/>
<feature type="non-terminal residue" evidence="2">
    <location>
        <position position="246"/>
    </location>
</feature>
<dbReference type="SUPFAM" id="SSF101473">
    <property type="entry name" value="DhaL-like"/>
    <property type="match status" value="1"/>
</dbReference>
<dbReference type="InterPro" id="IPR036117">
    <property type="entry name" value="DhaL_dom_sf"/>
</dbReference>
<protein>
    <recommendedName>
        <fullName evidence="1">DhaL domain-containing protein</fullName>
    </recommendedName>
</protein>
<organism evidence="2">
    <name type="scientific">marine metagenome</name>
    <dbReference type="NCBI Taxonomy" id="408172"/>
    <lineage>
        <taxon>unclassified sequences</taxon>
        <taxon>metagenomes</taxon>
        <taxon>ecological metagenomes</taxon>
    </lineage>
</organism>
<gene>
    <name evidence="2" type="ORF">METZ01_LOCUS275209</name>
</gene>
<name>A0A382KFK4_9ZZZZ</name>
<dbReference type="InterPro" id="IPR004007">
    <property type="entry name" value="DhaL_dom"/>
</dbReference>
<dbReference type="SMART" id="SM01120">
    <property type="entry name" value="Dak2"/>
    <property type="match status" value="1"/>
</dbReference>
<feature type="domain" description="DhaL" evidence="1">
    <location>
        <begin position="10"/>
        <end position="203"/>
    </location>
</feature>
<sequence length="246" mass="27058">MNKITYLDGMRLHRALVAGINNVISNQEYLNKINVFPVPDGDTGTNMAFTLTSILDSTQKKVYPRVDDMLAHIADAALDGARGNSGVILAQFFQGLSDGSAGVDKMTPESLSKAIQFGAEYAREALAEPKEGTILTVLTDFSNRLIELINNQTYDFEHLLEQGIEEAEKSLENTPNLLAVLKKAGVVDAGAKGFVDLLHGMFNFIKNGDIKGFKADTKTQRIAVNMKKNEITFENSEFRFCTECLI</sequence>
<evidence type="ECO:0000259" key="1">
    <source>
        <dbReference type="PROSITE" id="PS51480"/>
    </source>
</evidence>
<dbReference type="PROSITE" id="PS51480">
    <property type="entry name" value="DHAL"/>
    <property type="match status" value="1"/>
</dbReference>
<evidence type="ECO:0000313" key="2">
    <source>
        <dbReference type="EMBL" id="SVC22355.1"/>
    </source>
</evidence>
<reference evidence="2" key="1">
    <citation type="submission" date="2018-05" db="EMBL/GenBank/DDBJ databases">
        <authorList>
            <person name="Lanie J.A."/>
            <person name="Ng W.-L."/>
            <person name="Kazmierczak K.M."/>
            <person name="Andrzejewski T.M."/>
            <person name="Davidsen T.M."/>
            <person name="Wayne K.J."/>
            <person name="Tettelin H."/>
            <person name="Glass J.I."/>
            <person name="Rusch D."/>
            <person name="Podicherti R."/>
            <person name="Tsui H.-C.T."/>
            <person name="Winkler M.E."/>
        </authorList>
    </citation>
    <scope>NUCLEOTIDE SEQUENCE</scope>
</reference>
<dbReference type="EMBL" id="UINC01079903">
    <property type="protein sequence ID" value="SVC22355.1"/>
    <property type="molecule type" value="Genomic_DNA"/>
</dbReference>
<dbReference type="Pfam" id="PF02734">
    <property type="entry name" value="Dak2"/>
    <property type="match status" value="1"/>
</dbReference>
<dbReference type="PANTHER" id="PTHR33434">
    <property type="entry name" value="DEGV DOMAIN-CONTAINING PROTEIN DR_1986-RELATED"/>
    <property type="match status" value="1"/>
</dbReference>